<gene>
    <name evidence="1" type="ORF">SAMN05444277_1291</name>
</gene>
<evidence type="ECO:0000313" key="1">
    <source>
        <dbReference type="EMBL" id="SFQ55798.1"/>
    </source>
</evidence>
<name>A0A1I5ZH74_9BACT</name>
<evidence type="ECO:0000313" key="2">
    <source>
        <dbReference type="Proteomes" id="UP000199031"/>
    </source>
</evidence>
<organism evidence="1 2">
    <name type="scientific">Parafilimonas terrae</name>
    <dbReference type="NCBI Taxonomy" id="1465490"/>
    <lineage>
        <taxon>Bacteria</taxon>
        <taxon>Pseudomonadati</taxon>
        <taxon>Bacteroidota</taxon>
        <taxon>Chitinophagia</taxon>
        <taxon>Chitinophagales</taxon>
        <taxon>Chitinophagaceae</taxon>
        <taxon>Parafilimonas</taxon>
    </lineage>
</organism>
<dbReference type="Proteomes" id="UP000199031">
    <property type="component" value="Unassembled WGS sequence"/>
</dbReference>
<accession>A0A1I5ZH74</accession>
<dbReference type="EMBL" id="FOXQ01000029">
    <property type="protein sequence ID" value="SFQ55798.1"/>
    <property type="molecule type" value="Genomic_DNA"/>
</dbReference>
<keyword evidence="2" id="KW-1185">Reference proteome</keyword>
<protein>
    <submittedName>
        <fullName evidence="1">Uncharacterized protein</fullName>
    </submittedName>
</protein>
<sequence length="123" mass="14171">MLLILSCKSGDNKNCSKFHSGRFISHEALGQRTIIDRLDSIQIETNEQTGHVFKSKIRWINDCEYQLTDFFEKLDSTDSFKPWLPGKVVATKLIGATSKYCIYESKMSDVSMTLRDTLWILEN</sequence>
<proteinExistence type="predicted"/>
<reference evidence="1 2" key="1">
    <citation type="submission" date="2016-10" db="EMBL/GenBank/DDBJ databases">
        <authorList>
            <person name="de Groot N.N."/>
        </authorList>
    </citation>
    <scope>NUCLEOTIDE SEQUENCE [LARGE SCALE GENOMIC DNA]</scope>
    <source>
        <strain evidence="1 2">DSM 28286</strain>
    </source>
</reference>
<dbReference type="AlphaFoldDB" id="A0A1I5ZH74"/>